<gene>
    <name evidence="7" type="ORF">B0I36DRAFT_368220</name>
</gene>
<organism evidence="7 8">
    <name type="scientific">Microdochium trichocladiopsis</name>
    <dbReference type="NCBI Taxonomy" id="1682393"/>
    <lineage>
        <taxon>Eukaryota</taxon>
        <taxon>Fungi</taxon>
        <taxon>Dikarya</taxon>
        <taxon>Ascomycota</taxon>
        <taxon>Pezizomycotina</taxon>
        <taxon>Sordariomycetes</taxon>
        <taxon>Xylariomycetidae</taxon>
        <taxon>Xylariales</taxon>
        <taxon>Microdochiaceae</taxon>
        <taxon>Microdochium</taxon>
    </lineage>
</organism>
<dbReference type="SUPFAM" id="SSF103473">
    <property type="entry name" value="MFS general substrate transporter"/>
    <property type="match status" value="1"/>
</dbReference>
<dbReference type="AlphaFoldDB" id="A0A9P9BJK1"/>
<feature type="transmembrane region" description="Helical" evidence="6">
    <location>
        <begin position="175"/>
        <end position="196"/>
    </location>
</feature>
<dbReference type="PANTHER" id="PTHR23507">
    <property type="entry name" value="ZGC:174356"/>
    <property type="match status" value="1"/>
</dbReference>
<evidence type="ECO:0000256" key="1">
    <source>
        <dbReference type="ARBA" id="ARBA00004141"/>
    </source>
</evidence>
<keyword evidence="8" id="KW-1185">Reference proteome</keyword>
<evidence type="ECO:0000256" key="2">
    <source>
        <dbReference type="ARBA" id="ARBA00022692"/>
    </source>
</evidence>
<evidence type="ECO:0000313" key="7">
    <source>
        <dbReference type="EMBL" id="KAH7018180.1"/>
    </source>
</evidence>
<dbReference type="PANTHER" id="PTHR23507:SF8">
    <property type="entry name" value="MFS GENERAL SUBSTRATE TRANSPORTER"/>
    <property type="match status" value="1"/>
</dbReference>
<dbReference type="InterPro" id="IPR036259">
    <property type="entry name" value="MFS_trans_sf"/>
</dbReference>
<accession>A0A9P9BJK1</accession>
<feature type="transmembrane region" description="Helical" evidence="6">
    <location>
        <begin position="270"/>
        <end position="291"/>
    </location>
</feature>
<dbReference type="OrthoDB" id="194139at2759"/>
<feature type="transmembrane region" description="Helical" evidence="6">
    <location>
        <begin position="489"/>
        <end position="508"/>
    </location>
</feature>
<dbReference type="Gene3D" id="1.20.1250.20">
    <property type="entry name" value="MFS general substrate transporter like domains"/>
    <property type="match status" value="1"/>
</dbReference>
<feature type="transmembrane region" description="Helical" evidence="6">
    <location>
        <begin position="202"/>
        <end position="225"/>
    </location>
</feature>
<comment type="subcellular location">
    <subcellularLocation>
        <location evidence="1">Membrane</location>
        <topology evidence="1">Multi-pass membrane protein</topology>
    </subcellularLocation>
</comment>
<keyword evidence="3 6" id="KW-1133">Transmembrane helix</keyword>
<feature type="transmembrane region" description="Helical" evidence="6">
    <location>
        <begin position="142"/>
        <end position="168"/>
    </location>
</feature>
<dbReference type="Proteomes" id="UP000756346">
    <property type="component" value="Unassembled WGS sequence"/>
</dbReference>
<feature type="transmembrane region" description="Helical" evidence="6">
    <location>
        <begin position="83"/>
        <end position="101"/>
    </location>
</feature>
<evidence type="ECO:0000256" key="5">
    <source>
        <dbReference type="SAM" id="MobiDB-lite"/>
    </source>
</evidence>
<feature type="transmembrane region" description="Helical" evidence="6">
    <location>
        <begin position="411"/>
        <end position="430"/>
    </location>
</feature>
<dbReference type="GO" id="GO:0022857">
    <property type="term" value="F:transmembrane transporter activity"/>
    <property type="evidence" value="ECO:0007669"/>
    <property type="project" value="TreeGrafter"/>
</dbReference>
<feature type="transmembrane region" description="Helical" evidence="6">
    <location>
        <begin position="610"/>
        <end position="634"/>
    </location>
</feature>
<feature type="region of interest" description="Disordered" evidence="5">
    <location>
        <begin position="575"/>
        <end position="601"/>
    </location>
</feature>
<evidence type="ECO:0000256" key="3">
    <source>
        <dbReference type="ARBA" id="ARBA00022989"/>
    </source>
</evidence>
<reference evidence="7" key="1">
    <citation type="journal article" date="2021" name="Nat. Commun.">
        <title>Genetic determinants of endophytism in the Arabidopsis root mycobiome.</title>
        <authorList>
            <person name="Mesny F."/>
            <person name="Miyauchi S."/>
            <person name="Thiergart T."/>
            <person name="Pickel B."/>
            <person name="Atanasova L."/>
            <person name="Karlsson M."/>
            <person name="Huettel B."/>
            <person name="Barry K.W."/>
            <person name="Haridas S."/>
            <person name="Chen C."/>
            <person name="Bauer D."/>
            <person name="Andreopoulos W."/>
            <person name="Pangilinan J."/>
            <person name="LaButti K."/>
            <person name="Riley R."/>
            <person name="Lipzen A."/>
            <person name="Clum A."/>
            <person name="Drula E."/>
            <person name="Henrissat B."/>
            <person name="Kohler A."/>
            <person name="Grigoriev I.V."/>
            <person name="Martin F.M."/>
            <person name="Hacquard S."/>
        </authorList>
    </citation>
    <scope>NUCLEOTIDE SEQUENCE</scope>
    <source>
        <strain evidence="7">MPI-CAGE-CH-0230</strain>
    </source>
</reference>
<keyword evidence="2 6" id="KW-0812">Transmembrane</keyword>
<feature type="transmembrane region" description="Helical" evidence="6">
    <location>
        <begin position="237"/>
        <end position="258"/>
    </location>
</feature>
<evidence type="ECO:0000256" key="4">
    <source>
        <dbReference type="ARBA" id="ARBA00023136"/>
    </source>
</evidence>
<feature type="transmembrane region" description="Helical" evidence="6">
    <location>
        <begin position="514"/>
        <end position="535"/>
    </location>
</feature>
<feature type="region of interest" description="Disordered" evidence="5">
    <location>
        <begin position="459"/>
        <end position="479"/>
    </location>
</feature>
<name>A0A9P9BJK1_9PEZI</name>
<feature type="transmembrane region" description="Helical" evidence="6">
    <location>
        <begin position="646"/>
        <end position="667"/>
    </location>
</feature>
<dbReference type="GO" id="GO:0016020">
    <property type="term" value="C:membrane"/>
    <property type="evidence" value="ECO:0007669"/>
    <property type="project" value="UniProtKB-SubCell"/>
</dbReference>
<keyword evidence="4 6" id="KW-0472">Membrane</keyword>
<dbReference type="GeneID" id="70189131"/>
<proteinExistence type="predicted"/>
<dbReference type="EMBL" id="JAGTJQ010000011">
    <property type="protein sequence ID" value="KAH7018180.1"/>
    <property type="molecule type" value="Genomic_DNA"/>
</dbReference>
<evidence type="ECO:0000256" key="6">
    <source>
        <dbReference type="SAM" id="Phobius"/>
    </source>
</evidence>
<comment type="caution">
    <text evidence="7">The sequence shown here is derived from an EMBL/GenBank/DDBJ whole genome shotgun (WGS) entry which is preliminary data.</text>
</comment>
<sequence length="670" mass="71510">MWAAAVNPCPLIHHTTSPLLPSNPYLRTLIIFHRTHPAAHVERAAVYVPARKELHDMSGRGTAGMPAGVSALPPQRSRPASTFALLALLLLVQLATSLYQLPLVRLVERRLCRDFYDGSKDAHNGDDIDESLCKVDEVQQHLAWILGAMETAWIVGDFVMAIPLGFVAERFGQRAVLWLTLVPRLFMLAWAPIVGLEFGERLPIAAVIVGPLLSFLGGDCVFGSITYSLAAGSTHDYVARASLFGYMSSVSYITNLLGPGLASATMGTALWLPFVIGIILLLLAVPAISLLPGGGSQSLTAAKPNHAFSHTEERADEQQPFLPSSPLLKAARSQEGTGPSATSTVRSTWVRTKAHIYTLRATFLPEHSQLGNGQNLPLLMASFFLTSLASSDTKLLPQYMSKRYGWRFVDVGYLLSCKAVVNFVLLVFIVPRVLKHSRHEDNGQAGFERDEDYPHLVDHAQDSSRQPGSDLQAEANISSSRRETKTNVFHARVCLAVSLLGALLIASAGSITVLFPALGVYALGSALPVFTFSLLKSPFIVPAPGVQTSTDEADTATSSVAPSSAVLGAASITPQQRTGDLDGNGDASSDHQGSHFSDGNANTSNTETQLFAVVMMVKTLGSLLGAPLMATLWVRGISIGGGALGIPYLVSSACYGAAIGVFAFISVDAR</sequence>
<feature type="compositionally biased region" description="Polar residues" evidence="5">
    <location>
        <begin position="463"/>
        <end position="479"/>
    </location>
</feature>
<dbReference type="RefSeq" id="XP_046006447.1">
    <property type="nucleotide sequence ID" value="XM_046159585.1"/>
</dbReference>
<evidence type="ECO:0008006" key="9">
    <source>
        <dbReference type="Google" id="ProtNLM"/>
    </source>
</evidence>
<protein>
    <recommendedName>
        <fullName evidence="9">Major facilitator superfamily domain-containing protein</fullName>
    </recommendedName>
</protein>
<evidence type="ECO:0000313" key="8">
    <source>
        <dbReference type="Proteomes" id="UP000756346"/>
    </source>
</evidence>